<reference evidence="1" key="1">
    <citation type="submission" date="2020-04" db="EMBL/GenBank/DDBJ databases">
        <authorList>
            <person name="Chiriac C."/>
            <person name="Salcher M."/>
            <person name="Ghai R."/>
            <person name="Kavagutti S V."/>
        </authorList>
    </citation>
    <scope>NUCLEOTIDE SEQUENCE</scope>
</reference>
<dbReference type="EMBL" id="LR796342">
    <property type="protein sequence ID" value="CAB4138310.1"/>
    <property type="molecule type" value="Genomic_DNA"/>
</dbReference>
<accession>A0A6J5LZX1</accession>
<gene>
    <name evidence="1" type="ORF">UFOVP329_72</name>
</gene>
<protein>
    <submittedName>
        <fullName evidence="1">Uncharacterized protein</fullName>
    </submittedName>
</protein>
<sequence length="283" mass="31068">MHDSAASSIYRGMSTLPQSRNPIKLLPVGANWPVGQGFLPCPCLATIDTPEGFASILQWRQTSSSTYDKDHRIYCINTAAAMAKSGYGELGRIKLAPFLESVSSGRQHIDLTHAVSGQLSDGPPFVVIEPDGSVLLIDGNHRAFRHALKGNDEMEVLAFTAEQSDYFRVNNRVVETAKVSGLLSSEKAMSKLFGDVSLLIGDAFCERSWMTGGPANSSPGCVDNNLIEWNRISLMRRLSATQSVIQAMLDARYRVPAICEWVNTWRNPMSTPLNIRRPIDIVA</sequence>
<proteinExistence type="predicted"/>
<organism evidence="1">
    <name type="scientific">uncultured Caudovirales phage</name>
    <dbReference type="NCBI Taxonomy" id="2100421"/>
    <lineage>
        <taxon>Viruses</taxon>
        <taxon>Duplodnaviria</taxon>
        <taxon>Heunggongvirae</taxon>
        <taxon>Uroviricota</taxon>
        <taxon>Caudoviricetes</taxon>
        <taxon>Peduoviridae</taxon>
        <taxon>Maltschvirus</taxon>
        <taxon>Maltschvirus maltsch</taxon>
    </lineage>
</organism>
<name>A0A6J5LZX1_9CAUD</name>
<evidence type="ECO:0000313" key="1">
    <source>
        <dbReference type="EMBL" id="CAB4138310.1"/>
    </source>
</evidence>